<keyword evidence="10" id="KW-0961">Cell wall biogenesis/degradation</keyword>
<feature type="transmembrane region" description="Helical" evidence="14">
    <location>
        <begin position="6"/>
        <end position="28"/>
    </location>
</feature>
<evidence type="ECO:0000256" key="8">
    <source>
        <dbReference type="ARBA" id="ARBA00022801"/>
    </source>
</evidence>
<feature type="active site" evidence="12">
    <location>
        <position position="241"/>
    </location>
</feature>
<dbReference type="Gramene" id="RZC80007">
    <property type="protein sequence ID" value="RZC80007"/>
    <property type="gene ID" value="C5167_042582"/>
</dbReference>
<evidence type="ECO:0000313" key="15">
    <source>
        <dbReference type="EMBL" id="RZC80007.1"/>
    </source>
</evidence>
<keyword evidence="14" id="KW-0472">Membrane</keyword>
<dbReference type="InterPro" id="IPR011050">
    <property type="entry name" value="Pectin_lyase_fold/virulence"/>
</dbReference>
<gene>
    <name evidence="15" type="ORF">C5167_042582</name>
</gene>
<evidence type="ECO:0000256" key="11">
    <source>
        <dbReference type="ARBA" id="ARBA00034074"/>
    </source>
</evidence>
<evidence type="ECO:0000256" key="14">
    <source>
        <dbReference type="SAM" id="Phobius"/>
    </source>
</evidence>
<sequence>MDTLRASLVLFIGIYIMSGCVDATYFNVMRYGAVGNGKKDDSKAFLKAWEDTCGAKEPLVMVIPSGRTFLVKPMTFSGPCNSGSVYIQIFGKVIAPEMSSWDDNDDKSWLVFDSIDGLTIQGPGQFDGRGSSWWKCRTDHKCSRAPTAFVANHCNHLKIVGVYFVDAPMFHIVINGCDRVAISNIHITAPEDSMNTDGIHIGNSKNVYIDHSIIATVDDCISIGNNSSYVFISKITCGPGHGISIGSLGADKSSAAVEMIRVTSCNFIGTMNGARIKTWQGGSGYARDIKFENIYFDSVDHPIIIDQYYCNGDHNCETHKSAVKVSDVTFKGLRGTSTKQVAIDLACSKTVGCTDITLERIQVKHIKREKDTISNCINAHGISQGPVSPPVPCLS</sequence>
<keyword evidence="4" id="KW-0134">Cell wall</keyword>
<evidence type="ECO:0000256" key="9">
    <source>
        <dbReference type="ARBA" id="ARBA00023295"/>
    </source>
</evidence>
<evidence type="ECO:0000256" key="10">
    <source>
        <dbReference type="ARBA" id="ARBA00023316"/>
    </source>
</evidence>
<dbReference type="PROSITE" id="PS00502">
    <property type="entry name" value="POLYGALACTURONASE"/>
    <property type="match status" value="1"/>
</dbReference>
<evidence type="ECO:0000256" key="2">
    <source>
        <dbReference type="ARBA" id="ARBA00008834"/>
    </source>
</evidence>
<evidence type="ECO:0000256" key="5">
    <source>
        <dbReference type="ARBA" id="ARBA00022525"/>
    </source>
</evidence>
<keyword evidence="8 13" id="KW-0378">Hydrolase</keyword>
<evidence type="ECO:0000256" key="7">
    <source>
        <dbReference type="ARBA" id="ARBA00022737"/>
    </source>
</evidence>
<name>A0A4Y7L4Y5_PAPSO</name>
<evidence type="ECO:0000256" key="1">
    <source>
        <dbReference type="ARBA" id="ARBA00004191"/>
    </source>
</evidence>
<organism evidence="15 16">
    <name type="scientific">Papaver somniferum</name>
    <name type="common">Opium poppy</name>
    <dbReference type="NCBI Taxonomy" id="3469"/>
    <lineage>
        <taxon>Eukaryota</taxon>
        <taxon>Viridiplantae</taxon>
        <taxon>Streptophyta</taxon>
        <taxon>Embryophyta</taxon>
        <taxon>Tracheophyta</taxon>
        <taxon>Spermatophyta</taxon>
        <taxon>Magnoliopsida</taxon>
        <taxon>Ranunculales</taxon>
        <taxon>Papaveraceae</taxon>
        <taxon>Papaveroideae</taxon>
        <taxon>Papaver</taxon>
    </lineage>
</organism>
<dbReference type="GO" id="GO:0071555">
    <property type="term" value="P:cell wall organization"/>
    <property type="evidence" value="ECO:0007669"/>
    <property type="project" value="UniProtKB-KW"/>
</dbReference>
<keyword evidence="6" id="KW-0732">Signal</keyword>
<dbReference type="FunFam" id="2.160.20.10:FF:000032">
    <property type="entry name" value="Pectin lyase-like superfamily protein"/>
    <property type="match status" value="1"/>
</dbReference>
<protein>
    <recommendedName>
        <fullName evidence="3">endo-polygalacturonase</fullName>
        <ecNumber evidence="3">3.2.1.15</ecNumber>
    </recommendedName>
</protein>
<keyword evidence="14" id="KW-1133">Transmembrane helix</keyword>
<keyword evidence="16" id="KW-1185">Reference proteome</keyword>
<dbReference type="OMA" id="CETHKSA"/>
<dbReference type="GO" id="GO:0005975">
    <property type="term" value="P:carbohydrate metabolic process"/>
    <property type="evidence" value="ECO:0007669"/>
    <property type="project" value="InterPro"/>
</dbReference>
<keyword evidence="7" id="KW-0677">Repeat</keyword>
<evidence type="ECO:0000256" key="6">
    <source>
        <dbReference type="ARBA" id="ARBA00022729"/>
    </source>
</evidence>
<evidence type="ECO:0000256" key="13">
    <source>
        <dbReference type="RuleBase" id="RU361169"/>
    </source>
</evidence>
<comment type="subcellular location">
    <subcellularLocation>
        <location evidence="1">Secreted</location>
        <location evidence="1">Cell wall</location>
    </subcellularLocation>
</comment>
<dbReference type="EC" id="3.2.1.15" evidence="3"/>
<dbReference type="SMART" id="SM00710">
    <property type="entry name" value="PbH1"/>
    <property type="match status" value="5"/>
</dbReference>
<dbReference type="Proteomes" id="UP000316621">
    <property type="component" value="Chromosome 10"/>
</dbReference>
<comment type="catalytic activity">
    <reaction evidence="11">
        <text>(1,4-alpha-D-galacturonosyl)n+m + H2O = (1,4-alpha-D-galacturonosyl)n + (1,4-alpha-D-galacturonosyl)m.</text>
        <dbReference type="EC" id="3.2.1.15"/>
    </reaction>
</comment>
<dbReference type="Pfam" id="PF00295">
    <property type="entry name" value="Glyco_hydro_28"/>
    <property type="match status" value="1"/>
</dbReference>
<proteinExistence type="inferred from homology"/>
<evidence type="ECO:0000256" key="12">
    <source>
        <dbReference type="PROSITE-ProRule" id="PRU10052"/>
    </source>
</evidence>
<evidence type="ECO:0000313" key="16">
    <source>
        <dbReference type="Proteomes" id="UP000316621"/>
    </source>
</evidence>
<keyword evidence="9 13" id="KW-0326">Glycosidase</keyword>
<evidence type="ECO:0000256" key="3">
    <source>
        <dbReference type="ARBA" id="ARBA00012736"/>
    </source>
</evidence>
<dbReference type="PROSITE" id="PS51257">
    <property type="entry name" value="PROKAR_LIPOPROTEIN"/>
    <property type="match status" value="1"/>
</dbReference>
<reference evidence="15 16" key="1">
    <citation type="journal article" date="2018" name="Science">
        <title>The opium poppy genome and morphinan production.</title>
        <authorList>
            <person name="Guo L."/>
            <person name="Winzer T."/>
            <person name="Yang X."/>
            <person name="Li Y."/>
            <person name="Ning Z."/>
            <person name="He Z."/>
            <person name="Teodor R."/>
            <person name="Lu Y."/>
            <person name="Bowser T.A."/>
            <person name="Graham I.A."/>
            <person name="Ye K."/>
        </authorList>
    </citation>
    <scope>NUCLEOTIDE SEQUENCE [LARGE SCALE GENOMIC DNA]</scope>
    <source>
        <strain evidence="16">cv. HN1</strain>
        <tissue evidence="15">Leaves</tissue>
    </source>
</reference>
<dbReference type="InterPro" id="IPR006626">
    <property type="entry name" value="PbH1"/>
</dbReference>
<dbReference type="GO" id="GO:0004650">
    <property type="term" value="F:polygalacturonase activity"/>
    <property type="evidence" value="ECO:0007669"/>
    <property type="project" value="UniProtKB-EC"/>
</dbReference>
<dbReference type="EMBL" id="CM010724">
    <property type="protein sequence ID" value="RZC80007.1"/>
    <property type="molecule type" value="Genomic_DNA"/>
</dbReference>
<evidence type="ECO:0000256" key="4">
    <source>
        <dbReference type="ARBA" id="ARBA00022512"/>
    </source>
</evidence>
<comment type="similarity">
    <text evidence="2 13">Belongs to the glycosyl hydrolase 28 family.</text>
</comment>
<keyword evidence="5" id="KW-0964">Secreted</keyword>
<dbReference type="SUPFAM" id="SSF51126">
    <property type="entry name" value="Pectin lyase-like"/>
    <property type="match status" value="1"/>
</dbReference>
<dbReference type="InterPro" id="IPR000743">
    <property type="entry name" value="Glyco_hydro_28"/>
</dbReference>
<dbReference type="Gene3D" id="2.160.20.10">
    <property type="entry name" value="Single-stranded right-handed beta-helix, Pectin lyase-like"/>
    <property type="match status" value="1"/>
</dbReference>
<dbReference type="PANTHER" id="PTHR31375">
    <property type="match status" value="1"/>
</dbReference>
<dbReference type="STRING" id="3469.A0A4Y7L4Y5"/>
<accession>A0A4Y7L4Y5</accession>
<dbReference type="AlphaFoldDB" id="A0A4Y7L4Y5"/>
<dbReference type="InterPro" id="IPR012334">
    <property type="entry name" value="Pectin_lyas_fold"/>
</dbReference>
<keyword evidence="14" id="KW-0812">Transmembrane</keyword>